<name>A0A6A8AAI0_9HYPH</name>
<dbReference type="EC" id="2.7.7.65" evidence="1"/>
<protein>
    <recommendedName>
        <fullName evidence="1">diguanylate cyclase</fullName>
        <ecNumber evidence="1">2.7.7.65</ecNumber>
    </recommendedName>
</protein>
<keyword evidence="2" id="KW-0812">Transmembrane</keyword>
<dbReference type="PANTHER" id="PTHR45138">
    <property type="entry name" value="REGULATORY COMPONENTS OF SENSORY TRANSDUCTION SYSTEM"/>
    <property type="match status" value="1"/>
</dbReference>
<keyword evidence="5" id="KW-1185">Reference proteome</keyword>
<reference evidence="4 5" key="1">
    <citation type="submission" date="2019-11" db="EMBL/GenBank/DDBJ databases">
        <title>Genome analysis of Rhizobacterium cereale a novel genus and species isolated from maize roots in North Spain.</title>
        <authorList>
            <person name="Menendez E."/>
            <person name="Flores-Felix J.D."/>
            <person name="Ramirez-Bahena M.-H."/>
            <person name="Igual J.M."/>
            <person name="Garcia-Fraile P."/>
            <person name="Peix A."/>
            <person name="Velazquez E."/>
        </authorList>
    </citation>
    <scope>NUCLEOTIDE SEQUENCE [LARGE SCALE GENOMIC DNA]</scope>
    <source>
        <strain evidence="4 5">RZME27</strain>
    </source>
</reference>
<dbReference type="InterPro" id="IPR000160">
    <property type="entry name" value="GGDEF_dom"/>
</dbReference>
<dbReference type="CDD" id="cd01949">
    <property type="entry name" value="GGDEF"/>
    <property type="match status" value="1"/>
</dbReference>
<dbReference type="GO" id="GO:1902201">
    <property type="term" value="P:negative regulation of bacterial-type flagellum-dependent cell motility"/>
    <property type="evidence" value="ECO:0007669"/>
    <property type="project" value="TreeGrafter"/>
</dbReference>
<keyword evidence="2" id="KW-0472">Membrane</keyword>
<dbReference type="InterPro" id="IPR050469">
    <property type="entry name" value="Diguanylate_Cyclase"/>
</dbReference>
<dbReference type="Gene3D" id="3.30.70.270">
    <property type="match status" value="1"/>
</dbReference>
<feature type="transmembrane region" description="Helical" evidence="2">
    <location>
        <begin position="92"/>
        <end position="113"/>
    </location>
</feature>
<dbReference type="InterPro" id="IPR029787">
    <property type="entry name" value="Nucleotide_cyclase"/>
</dbReference>
<feature type="transmembrane region" description="Helical" evidence="2">
    <location>
        <begin position="187"/>
        <end position="206"/>
    </location>
</feature>
<evidence type="ECO:0000313" key="4">
    <source>
        <dbReference type="EMBL" id="MQY45821.1"/>
    </source>
</evidence>
<evidence type="ECO:0000256" key="1">
    <source>
        <dbReference type="ARBA" id="ARBA00012528"/>
    </source>
</evidence>
<evidence type="ECO:0000259" key="3">
    <source>
        <dbReference type="PROSITE" id="PS50887"/>
    </source>
</evidence>
<dbReference type="PROSITE" id="PS50887">
    <property type="entry name" value="GGDEF"/>
    <property type="match status" value="1"/>
</dbReference>
<feature type="transmembrane region" description="Helical" evidence="2">
    <location>
        <begin position="6"/>
        <end position="25"/>
    </location>
</feature>
<gene>
    <name evidence="4" type="ORF">GAO09_07080</name>
</gene>
<feature type="transmembrane region" description="Helical" evidence="2">
    <location>
        <begin position="37"/>
        <end position="54"/>
    </location>
</feature>
<feature type="transmembrane region" description="Helical" evidence="2">
    <location>
        <begin position="60"/>
        <end position="80"/>
    </location>
</feature>
<dbReference type="NCBIfam" id="TIGR00254">
    <property type="entry name" value="GGDEF"/>
    <property type="match status" value="1"/>
</dbReference>
<proteinExistence type="predicted"/>
<dbReference type="FunFam" id="3.30.70.270:FF:000001">
    <property type="entry name" value="Diguanylate cyclase domain protein"/>
    <property type="match status" value="1"/>
</dbReference>
<dbReference type="GO" id="GO:0005886">
    <property type="term" value="C:plasma membrane"/>
    <property type="evidence" value="ECO:0007669"/>
    <property type="project" value="TreeGrafter"/>
</dbReference>
<feature type="domain" description="GGDEF" evidence="3">
    <location>
        <begin position="246"/>
        <end position="379"/>
    </location>
</feature>
<dbReference type="SMART" id="SM00267">
    <property type="entry name" value="GGDEF"/>
    <property type="match status" value="1"/>
</dbReference>
<feature type="transmembrane region" description="Helical" evidence="2">
    <location>
        <begin position="119"/>
        <end position="136"/>
    </location>
</feature>
<comment type="caution">
    <text evidence="4">The sequence shown here is derived from an EMBL/GenBank/DDBJ whole genome shotgun (WGS) entry which is preliminary data.</text>
</comment>
<dbReference type="PANTHER" id="PTHR45138:SF24">
    <property type="entry name" value="DIGUANYLATE CYCLASE DGCC-RELATED"/>
    <property type="match status" value="1"/>
</dbReference>
<dbReference type="Pfam" id="PF00990">
    <property type="entry name" value="GGDEF"/>
    <property type="match status" value="1"/>
</dbReference>
<dbReference type="RefSeq" id="WP_153353330.1">
    <property type="nucleotide sequence ID" value="NZ_WIXI01000037.1"/>
</dbReference>
<sequence length="401" mass="42861">MPDFFTLFVVVLLLNLSHSMLWGMIAYRYKDLLAPRYWLAGSAAGVIGGLALSVQGESGLIANTVAGNGFIILGFYLNLCGTRQFHGDKVQGARTSILVAGSILAMLATFHMWYGRNPVYTLAQSIPLMLTATYLLRIHGRDLGAVVAGIAMLAGVLSHIVIAGGNVLIVIGAAPGLQLYRAASIDLLIFLFASVVWNFGFLISAVERLRTEVERLANEDELTGIANRRLFMKHLSSVCETAHGGQGFSLLLFDLDSFKTINDKYGHAAGDAALKHVADLITRQLGQGDVFARLGGDEFSLLMIGADVNDAEAIAKRIVGEVGSTPLHWGALQVPLSVSIGIVSRGPSGLNPEILLDSADRALYETKRRGRNGYTVFEATDTESNVIHLAKFSPSGSAAGS</sequence>
<dbReference type="InterPro" id="IPR043128">
    <property type="entry name" value="Rev_trsase/Diguanyl_cyclase"/>
</dbReference>
<organism evidence="4 5">
    <name type="scientific">Endobacterium cereale</name>
    <dbReference type="NCBI Taxonomy" id="2663029"/>
    <lineage>
        <taxon>Bacteria</taxon>
        <taxon>Pseudomonadati</taxon>
        <taxon>Pseudomonadota</taxon>
        <taxon>Alphaproteobacteria</taxon>
        <taxon>Hyphomicrobiales</taxon>
        <taxon>Rhizobiaceae</taxon>
        <taxon>Endobacterium</taxon>
    </lineage>
</organism>
<dbReference type="GO" id="GO:0043709">
    <property type="term" value="P:cell adhesion involved in single-species biofilm formation"/>
    <property type="evidence" value="ECO:0007669"/>
    <property type="project" value="TreeGrafter"/>
</dbReference>
<evidence type="ECO:0000256" key="2">
    <source>
        <dbReference type="SAM" id="Phobius"/>
    </source>
</evidence>
<evidence type="ECO:0000313" key="5">
    <source>
        <dbReference type="Proteomes" id="UP000435138"/>
    </source>
</evidence>
<dbReference type="GO" id="GO:0052621">
    <property type="term" value="F:diguanylate cyclase activity"/>
    <property type="evidence" value="ECO:0007669"/>
    <property type="project" value="UniProtKB-EC"/>
</dbReference>
<keyword evidence="2" id="KW-1133">Transmembrane helix</keyword>
<feature type="transmembrane region" description="Helical" evidence="2">
    <location>
        <begin position="143"/>
        <end position="175"/>
    </location>
</feature>
<dbReference type="AlphaFoldDB" id="A0A6A8AAI0"/>
<dbReference type="EMBL" id="WIXI01000037">
    <property type="protein sequence ID" value="MQY45821.1"/>
    <property type="molecule type" value="Genomic_DNA"/>
</dbReference>
<dbReference type="Proteomes" id="UP000435138">
    <property type="component" value="Unassembled WGS sequence"/>
</dbReference>
<accession>A0A6A8AAI0</accession>
<dbReference type="SUPFAM" id="SSF55073">
    <property type="entry name" value="Nucleotide cyclase"/>
    <property type="match status" value="1"/>
</dbReference>